<keyword evidence="4 9" id="KW-0805">Transcription regulation</keyword>
<dbReference type="InterPro" id="IPR051999">
    <property type="entry name" value="Mediator_complex_subunit_1"/>
</dbReference>
<name>A0AAD8GCZ5_ACIOX</name>
<dbReference type="GO" id="GO:0045944">
    <property type="term" value="P:positive regulation of transcription by RNA polymerase II"/>
    <property type="evidence" value="ECO:0007669"/>
    <property type="project" value="UniProtKB-ARBA"/>
</dbReference>
<keyword evidence="7 9" id="KW-0539">Nucleus</keyword>
<evidence type="ECO:0000256" key="7">
    <source>
        <dbReference type="ARBA" id="ARBA00023242"/>
    </source>
</evidence>
<keyword evidence="6 9" id="KW-0804">Transcription</keyword>
<reference evidence="11" key="1">
    <citation type="submission" date="2022-02" db="EMBL/GenBank/DDBJ databases">
        <title>Atlantic sturgeon de novo genome assembly.</title>
        <authorList>
            <person name="Stock M."/>
            <person name="Klopp C."/>
            <person name="Guiguen Y."/>
            <person name="Cabau C."/>
            <person name="Parinello H."/>
            <person name="Santidrian Yebra-Pimentel E."/>
            <person name="Kuhl H."/>
            <person name="Dirks R.P."/>
            <person name="Guessner J."/>
            <person name="Wuertz S."/>
            <person name="Du K."/>
            <person name="Schartl M."/>
        </authorList>
    </citation>
    <scope>NUCLEOTIDE SEQUENCE</scope>
    <source>
        <strain evidence="11">STURGEONOMICS-FGT-2020</strain>
        <tissue evidence="11">Whole blood</tissue>
    </source>
</reference>
<organism evidence="11 12">
    <name type="scientific">Acipenser oxyrinchus oxyrinchus</name>
    <dbReference type="NCBI Taxonomy" id="40147"/>
    <lineage>
        <taxon>Eukaryota</taxon>
        <taxon>Metazoa</taxon>
        <taxon>Chordata</taxon>
        <taxon>Craniata</taxon>
        <taxon>Vertebrata</taxon>
        <taxon>Euteleostomi</taxon>
        <taxon>Actinopterygii</taxon>
        <taxon>Chondrostei</taxon>
        <taxon>Acipenseriformes</taxon>
        <taxon>Acipenseridae</taxon>
        <taxon>Acipenser</taxon>
    </lineage>
</organism>
<dbReference type="GO" id="GO:0097067">
    <property type="term" value="P:cellular response to thyroid hormone stimulus"/>
    <property type="evidence" value="ECO:0007669"/>
    <property type="project" value="TreeGrafter"/>
</dbReference>
<evidence type="ECO:0000256" key="1">
    <source>
        <dbReference type="ARBA" id="ARBA00004123"/>
    </source>
</evidence>
<comment type="function">
    <text evidence="9">Component of the Mediator complex, a coactivator involved in the regulated transcription of nearly all RNA polymerase II-dependent genes. Mediator functions as a bridge to convey information from gene-specific regulatory proteins to the basal RNA polymerase II transcription machinery. Mediator is recruited to promoters by direct interactions with regulatory proteins and serves as a scaffold for the assembly of a functional preinitiation complex with RNA polymerase II and the general transcription factors.</text>
</comment>
<protein>
    <recommendedName>
        <fullName evidence="3 9">Mediator of RNA polymerase II transcription subunit 1</fullName>
    </recommendedName>
    <alternativeName>
        <fullName evidence="8 9">Mediator complex subunit 1</fullName>
    </alternativeName>
</protein>
<dbReference type="PANTHER" id="PTHR12881">
    <property type="entry name" value="MEDIATOR OF RNA POLYMERASE II TRANSCRIPTION SUBUNIT 1"/>
    <property type="match status" value="1"/>
</dbReference>
<dbReference type="GO" id="GO:0046966">
    <property type="term" value="F:nuclear thyroid hormone receptor binding"/>
    <property type="evidence" value="ECO:0007669"/>
    <property type="project" value="TreeGrafter"/>
</dbReference>
<dbReference type="Pfam" id="PF10744">
    <property type="entry name" value="Med1"/>
    <property type="match status" value="1"/>
</dbReference>
<evidence type="ECO:0000256" key="5">
    <source>
        <dbReference type="ARBA" id="ARBA00023159"/>
    </source>
</evidence>
<keyword evidence="12" id="KW-1185">Reference proteome</keyword>
<evidence type="ECO:0000313" key="11">
    <source>
        <dbReference type="EMBL" id="KAK1172171.1"/>
    </source>
</evidence>
<dbReference type="Proteomes" id="UP001230051">
    <property type="component" value="Unassembled WGS sequence"/>
</dbReference>
<dbReference type="GO" id="GO:0042974">
    <property type="term" value="F:nuclear retinoic acid receptor binding"/>
    <property type="evidence" value="ECO:0007669"/>
    <property type="project" value="TreeGrafter"/>
</dbReference>
<evidence type="ECO:0000256" key="8">
    <source>
        <dbReference type="ARBA" id="ARBA00031254"/>
    </source>
</evidence>
<gene>
    <name evidence="11" type="primary">med1</name>
    <name evidence="11" type="ORF">AOXY_G4676</name>
</gene>
<comment type="subcellular location">
    <subcellularLocation>
        <location evidence="1 9">Nucleus</location>
    </subcellularLocation>
</comment>
<evidence type="ECO:0000313" key="12">
    <source>
        <dbReference type="Proteomes" id="UP001230051"/>
    </source>
</evidence>
<feature type="domain" description="Mediator complex subunit Med1" evidence="10">
    <location>
        <begin position="56"/>
        <end position="412"/>
    </location>
</feature>
<dbReference type="PANTHER" id="PTHR12881:SF4">
    <property type="entry name" value="MEDIATOR OF RNA POLYMERASE II TRANSCRIPTION SUBUNIT 1"/>
    <property type="match status" value="1"/>
</dbReference>
<evidence type="ECO:0000259" key="10">
    <source>
        <dbReference type="Pfam" id="PF10744"/>
    </source>
</evidence>
<evidence type="ECO:0000256" key="2">
    <source>
        <dbReference type="ARBA" id="ARBA00006210"/>
    </source>
</evidence>
<evidence type="ECO:0000256" key="9">
    <source>
        <dbReference type="RuleBase" id="RU364059"/>
    </source>
</evidence>
<comment type="similarity">
    <text evidence="2 9">Belongs to the Mediator complex subunit 1 family.</text>
</comment>
<dbReference type="GO" id="GO:0003712">
    <property type="term" value="F:transcription coregulator activity"/>
    <property type="evidence" value="ECO:0007669"/>
    <property type="project" value="InterPro"/>
</dbReference>
<dbReference type="InterPro" id="IPR019680">
    <property type="entry name" value="Mediator_Med1"/>
</dbReference>
<evidence type="ECO:0000256" key="3">
    <source>
        <dbReference type="ARBA" id="ARBA00020612"/>
    </source>
</evidence>
<evidence type="ECO:0000256" key="6">
    <source>
        <dbReference type="ARBA" id="ARBA00023163"/>
    </source>
</evidence>
<proteinExistence type="inferred from homology"/>
<evidence type="ECO:0000256" key="4">
    <source>
        <dbReference type="ARBA" id="ARBA00023015"/>
    </source>
</evidence>
<dbReference type="AlphaFoldDB" id="A0AAD8GCZ5"/>
<comment type="caution">
    <text evidence="11">The sequence shown here is derived from an EMBL/GenBank/DDBJ whole genome shotgun (WGS) entry which is preliminary data.</text>
</comment>
<dbReference type="GO" id="GO:0042809">
    <property type="term" value="F:nuclear vitamin D receptor binding"/>
    <property type="evidence" value="ECO:0007669"/>
    <property type="project" value="TreeGrafter"/>
</dbReference>
<keyword evidence="5 9" id="KW-0010">Activator</keyword>
<dbReference type="EMBL" id="JAGXEW010000004">
    <property type="protein sequence ID" value="KAK1172171.1"/>
    <property type="molecule type" value="Genomic_DNA"/>
</dbReference>
<sequence length="570" mass="63603">MKKETKTPRHINALMVKLRSKYAEKQWNETFNLVRRCMDKSTSGFGLASNQPLLGCLEGLQKALNVTSLTAMATRLETIAKQKGLGSHQSPTEPTCYITSDMFYLEVLMEPSGEVLDVKVAHHGEAPVTCEELIKLLRLKNFEDFSKKLEGLSSLYHIHGDSETKIKTYLALQSLETDLMKMSRFPRPAVNTNPRIDAILHGRVGNLVPRREGNPMSIEYFITPYDQLEEQMMPGLGCYGNKVLVTVDGTSILHKLPVASLIEDSQQVENERASLFRGLDGAVSMDLPACFFLKFPQPFPILTSFIENIQRLTGISMTEELQYIPFYQLLTKAVLEQKHCTVEYLDQYFLVSLPDNHFHSYVLSHEASLHLKKPPEGALINKIPFSHPEQVPSILEILRHQSAYNTLIASCITVNRADKGFPASLHFEVNYLADSSFSVSFQHPLNDTLATVVVDVDNSRHITSKLYTTGAPDMSVNDYITKVLNRCMSIPVTMRAISRKAAQWNNVPPAITEAPILPSSTTPPPACSYYVVSVPAPNSDAEVNIQTINPYPDALVNVSCMVSKQLLSAL</sequence>
<dbReference type="GO" id="GO:0016592">
    <property type="term" value="C:mediator complex"/>
    <property type="evidence" value="ECO:0007669"/>
    <property type="project" value="InterPro"/>
</dbReference>
<accession>A0AAD8GCZ5</accession>